<reference evidence="3" key="1">
    <citation type="journal article" date="2019" name="Int. J. Syst. Evol. Microbiol.">
        <title>The Global Catalogue of Microorganisms (GCM) 10K type strain sequencing project: providing services to taxonomists for standard genome sequencing and annotation.</title>
        <authorList>
            <consortium name="The Broad Institute Genomics Platform"/>
            <consortium name="The Broad Institute Genome Sequencing Center for Infectious Disease"/>
            <person name="Wu L."/>
            <person name="Ma J."/>
        </authorList>
    </citation>
    <scope>NUCLEOTIDE SEQUENCE [LARGE SCALE GENOMIC DNA]</scope>
    <source>
        <strain evidence="3">JCM 13022</strain>
    </source>
</reference>
<sequence>MQSRVSVALEVVVRRRAGAGHARGWRDSGRAGAGCAYPVAMLDLLLRDVRALTLNPAHPRAHTIGVLGGRIIGVDDEVAELPARHVVDGDGAIVTPGFSDAHNHMVWYGLSLAETDLSTVTTPEQLYDVVAAEAAKLPADGWVIGSGYDDFALGGHPDRAALDRAGGGRPVWLKHRSAHMATVSTRILELTGVLDGSAVVPAGGAVERGADGEPTGLLAEQAQQLVDRLVKPYPVGDLADAITRASAVYAAEGLTHVTEAGIGGGWIGHSPAEAAAYQIARARGDLNQRVELMPAREVLHEVDEAYGLDLGLRTGFGDEFLRIGPMKIFTDGALSSRTAAVTAPFCGHGGADDHGLLGDDPDVLRKAILAAHHGGWRVAAHAIGDRAIDLTLDIFEQAQRELPRPGVRHRIEHAAMTRPEHLARMAALDVVPVPQARFLYEIGDTIADAVGQERMPWVYRSRSFVDAGLPVVGSSDRPCVSAGAPLLGMQSLVERKTKSGAVASPDECVDAEQALRAFTTGAAYAAGQENVRGHIERGTYADLVLLDDDPTAVPDSKIGEIGVQATLVAGRAVHGADRFSFPE</sequence>
<dbReference type="Proteomes" id="UP001500467">
    <property type="component" value="Unassembled WGS sequence"/>
</dbReference>
<evidence type="ECO:0000259" key="1">
    <source>
        <dbReference type="Pfam" id="PF07969"/>
    </source>
</evidence>
<name>A0ABP4FWZ9_9PSEU</name>
<dbReference type="Gene3D" id="3.10.310.70">
    <property type="match status" value="1"/>
</dbReference>
<dbReference type="InterPro" id="IPR032466">
    <property type="entry name" value="Metal_Hydrolase"/>
</dbReference>
<comment type="caution">
    <text evidence="2">The sequence shown here is derived from an EMBL/GenBank/DDBJ whole genome shotgun (WGS) entry which is preliminary data.</text>
</comment>
<accession>A0ABP4FWZ9</accession>
<protein>
    <submittedName>
        <fullName evidence="2">Amidohydrolase</fullName>
    </submittedName>
</protein>
<dbReference type="PANTHER" id="PTHR22642:SF2">
    <property type="entry name" value="PROTEIN LONG AFTER FAR-RED 3"/>
    <property type="match status" value="1"/>
</dbReference>
<dbReference type="Pfam" id="PF07969">
    <property type="entry name" value="Amidohydro_3"/>
    <property type="match status" value="1"/>
</dbReference>
<dbReference type="InterPro" id="IPR011059">
    <property type="entry name" value="Metal-dep_hydrolase_composite"/>
</dbReference>
<keyword evidence="3" id="KW-1185">Reference proteome</keyword>
<dbReference type="InterPro" id="IPR013108">
    <property type="entry name" value="Amidohydro_3"/>
</dbReference>
<proteinExistence type="predicted"/>
<dbReference type="SUPFAM" id="SSF51556">
    <property type="entry name" value="Metallo-dependent hydrolases"/>
    <property type="match status" value="1"/>
</dbReference>
<evidence type="ECO:0000313" key="3">
    <source>
        <dbReference type="Proteomes" id="UP001500467"/>
    </source>
</evidence>
<dbReference type="InterPro" id="IPR033932">
    <property type="entry name" value="YtcJ-like"/>
</dbReference>
<dbReference type="Gene3D" id="3.20.20.140">
    <property type="entry name" value="Metal-dependent hydrolases"/>
    <property type="match status" value="1"/>
</dbReference>
<dbReference type="CDD" id="cd01300">
    <property type="entry name" value="YtcJ_like"/>
    <property type="match status" value="1"/>
</dbReference>
<dbReference type="SUPFAM" id="SSF51338">
    <property type="entry name" value="Composite domain of metallo-dependent hydrolases"/>
    <property type="match status" value="1"/>
</dbReference>
<dbReference type="PANTHER" id="PTHR22642">
    <property type="entry name" value="IMIDAZOLONEPROPIONASE"/>
    <property type="match status" value="1"/>
</dbReference>
<organism evidence="2 3">
    <name type="scientific">Prauserella alba</name>
    <dbReference type="NCBI Taxonomy" id="176898"/>
    <lineage>
        <taxon>Bacteria</taxon>
        <taxon>Bacillati</taxon>
        <taxon>Actinomycetota</taxon>
        <taxon>Actinomycetes</taxon>
        <taxon>Pseudonocardiales</taxon>
        <taxon>Pseudonocardiaceae</taxon>
        <taxon>Prauserella</taxon>
    </lineage>
</organism>
<gene>
    <name evidence="2" type="ORF">GCM10009675_14630</name>
</gene>
<dbReference type="EMBL" id="BAAALM010000005">
    <property type="protein sequence ID" value="GAA1199788.1"/>
    <property type="molecule type" value="Genomic_DNA"/>
</dbReference>
<feature type="domain" description="Amidohydrolase 3" evidence="1">
    <location>
        <begin position="86"/>
        <end position="574"/>
    </location>
</feature>
<evidence type="ECO:0000313" key="2">
    <source>
        <dbReference type="EMBL" id="GAA1199788.1"/>
    </source>
</evidence>
<dbReference type="Gene3D" id="2.30.40.10">
    <property type="entry name" value="Urease, subunit C, domain 1"/>
    <property type="match status" value="1"/>
</dbReference>